<evidence type="ECO:0000256" key="3">
    <source>
        <dbReference type="ARBA" id="ARBA00022452"/>
    </source>
</evidence>
<comment type="similarity">
    <text evidence="2 9">Belongs to the outer membrane factor (OMF) (TC 1.B.17) family.</text>
</comment>
<evidence type="ECO:0000256" key="2">
    <source>
        <dbReference type="ARBA" id="ARBA00007613"/>
    </source>
</evidence>
<dbReference type="PANTHER" id="PTHR30203:SF20">
    <property type="entry name" value="MULTIDRUG RESISTANCE OUTER MEMBRANE PROTEIN MDTP-RELATED"/>
    <property type="match status" value="1"/>
</dbReference>
<keyword evidence="4 9" id="KW-0812">Transmembrane</keyword>
<evidence type="ECO:0000256" key="4">
    <source>
        <dbReference type="ARBA" id="ARBA00022692"/>
    </source>
</evidence>
<evidence type="ECO:0000256" key="6">
    <source>
        <dbReference type="ARBA" id="ARBA00023136"/>
    </source>
</evidence>
<evidence type="ECO:0000256" key="5">
    <source>
        <dbReference type="ARBA" id="ARBA00022729"/>
    </source>
</evidence>
<dbReference type="OrthoDB" id="9770517at2"/>
<evidence type="ECO:0000256" key="8">
    <source>
        <dbReference type="ARBA" id="ARBA00023288"/>
    </source>
</evidence>
<proteinExistence type="inferred from homology"/>
<dbReference type="PROSITE" id="PS51257">
    <property type="entry name" value="PROKAR_LIPOPROTEIN"/>
    <property type="match status" value="1"/>
</dbReference>
<dbReference type="EMBL" id="FNCJ01000002">
    <property type="protein sequence ID" value="SDG25701.1"/>
    <property type="molecule type" value="Genomic_DNA"/>
</dbReference>
<dbReference type="InterPro" id="IPR010131">
    <property type="entry name" value="MdtP/NodT-like"/>
</dbReference>
<name>A0A1G7SRU4_9BURK</name>
<dbReference type="GO" id="GO:0015562">
    <property type="term" value="F:efflux transmembrane transporter activity"/>
    <property type="evidence" value="ECO:0007669"/>
    <property type="project" value="InterPro"/>
</dbReference>
<keyword evidence="7 9" id="KW-0564">Palmitate</keyword>
<protein>
    <submittedName>
        <fullName evidence="10">Efflux transporter, outer membrane factor (OMF) lipoprotein, NodT family</fullName>
    </submittedName>
</protein>
<dbReference type="AlphaFoldDB" id="A0A1G7SRU4"/>
<gene>
    <name evidence="10" type="ORF">SAMN05216466_102635</name>
</gene>
<accession>A0A1G7SRU4</accession>
<dbReference type="SUPFAM" id="SSF56954">
    <property type="entry name" value="Outer membrane efflux proteins (OEP)"/>
    <property type="match status" value="1"/>
</dbReference>
<dbReference type="Gene3D" id="2.20.200.10">
    <property type="entry name" value="Outer membrane efflux proteins (OEP)"/>
    <property type="match status" value="1"/>
</dbReference>
<dbReference type="PANTHER" id="PTHR30203">
    <property type="entry name" value="OUTER MEMBRANE CATION EFFLUX PROTEIN"/>
    <property type="match status" value="1"/>
</dbReference>
<dbReference type="NCBIfam" id="TIGR01845">
    <property type="entry name" value="outer_NodT"/>
    <property type="match status" value="1"/>
</dbReference>
<keyword evidence="3 9" id="KW-1134">Transmembrane beta strand</keyword>
<keyword evidence="5" id="KW-0732">Signal</keyword>
<evidence type="ECO:0000313" key="11">
    <source>
        <dbReference type="Proteomes" id="UP000199706"/>
    </source>
</evidence>
<dbReference type="Proteomes" id="UP000199706">
    <property type="component" value="Unassembled WGS sequence"/>
</dbReference>
<evidence type="ECO:0000256" key="7">
    <source>
        <dbReference type="ARBA" id="ARBA00023139"/>
    </source>
</evidence>
<reference evidence="10 11" key="1">
    <citation type="submission" date="2016-10" db="EMBL/GenBank/DDBJ databases">
        <authorList>
            <person name="de Groot N.N."/>
        </authorList>
    </citation>
    <scope>NUCLEOTIDE SEQUENCE [LARGE SCALE GENOMIC DNA]</scope>
    <source>
        <strain evidence="10 11">LMG 2247</strain>
    </source>
</reference>
<dbReference type="InterPro" id="IPR003423">
    <property type="entry name" value="OMP_efflux"/>
</dbReference>
<dbReference type="Pfam" id="PF02321">
    <property type="entry name" value="OEP"/>
    <property type="match status" value="2"/>
</dbReference>
<evidence type="ECO:0000256" key="9">
    <source>
        <dbReference type="RuleBase" id="RU362097"/>
    </source>
</evidence>
<keyword evidence="8 9" id="KW-0449">Lipoprotein</keyword>
<sequence length="516" mass="54410">MKLQLNERIVGTRFAKAGITLICAAVLSACANYAGISSDKQMAQPQSFASQQSIPADHGRWPAADWADQFGDAQLKALLAEALQGSPTLEQARARVAAAAAYTETAKSSTLPNVGASYTLTREQYSGNALIPPPYGGSWQTENEGLLSASYDLDLWGKNREALKASISQLQASKADAEVVKLTLTSAIARDYNQLARLYALRDIAQQEVGQREQIDRITAGRIANGLDTEVERKTAQANLASSRATLASLDGSIVTTRYQLAALLGAGPDRGLSIARPTLGIGDEVRLPDNLPADLVSRRPDLVAARWRVDALTHDVKEAKAEFYPDINLSAAIGLDAFGFGRFLTAASRTANAGPAVHLPIFDGGELRAQLKGRYADFDNAVAGYNQTLVTALSEVATQLAQIRSTDAQLVDAEAAQDAARSADQLALTQYKGGLTNQLTVLNADTNALAADEAVANLKMNRRDQQIALAQALGGGYTEDASASSEINAGTSASIAASGTAAPSVIRTNPIVAAR</sequence>
<keyword evidence="6 9" id="KW-0472">Membrane</keyword>
<evidence type="ECO:0000313" key="10">
    <source>
        <dbReference type="EMBL" id="SDG25701.1"/>
    </source>
</evidence>
<comment type="subcellular location">
    <subcellularLocation>
        <location evidence="9">Cell membrane</location>
        <topology evidence="9">Lipid-anchor</topology>
    </subcellularLocation>
    <subcellularLocation>
        <location evidence="1">Membrane</location>
    </subcellularLocation>
</comment>
<evidence type="ECO:0000256" key="1">
    <source>
        <dbReference type="ARBA" id="ARBA00004370"/>
    </source>
</evidence>
<dbReference type="Gene3D" id="1.20.1600.10">
    <property type="entry name" value="Outer membrane efflux proteins (OEP)"/>
    <property type="match status" value="1"/>
</dbReference>
<dbReference type="RefSeq" id="WP_090682826.1">
    <property type="nucleotide sequence ID" value="NZ_CADERL010000002.1"/>
</dbReference>
<dbReference type="GO" id="GO:0005886">
    <property type="term" value="C:plasma membrane"/>
    <property type="evidence" value="ECO:0007669"/>
    <property type="project" value="UniProtKB-SubCell"/>
</dbReference>
<organism evidence="10 11">
    <name type="scientific">Paraburkholderia phenazinium</name>
    <dbReference type="NCBI Taxonomy" id="60549"/>
    <lineage>
        <taxon>Bacteria</taxon>
        <taxon>Pseudomonadati</taxon>
        <taxon>Pseudomonadota</taxon>
        <taxon>Betaproteobacteria</taxon>
        <taxon>Burkholderiales</taxon>
        <taxon>Burkholderiaceae</taxon>
        <taxon>Paraburkholderia</taxon>
    </lineage>
</organism>